<dbReference type="GO" id="GO:0051082">
    <property type="term" value="F:unfolded protein binding"/>
    <property type="evidence" value="ECO:0007669"/>
    <property type="project" value="TreeGrafter"/>
</dbReference>
<evidence type="ECO:0000313" key="3">
    <source>
        <dbReference type="Proteomes" id="UP000193411"/>
    </source>
</evidence>
<sequence length="169" mass="17468">MTSSNSQPGTSAADSALIVALDEYQQMLDLLAVAAKQLQSAQFDLAQARMAVGPRLSPISYDYRMRARVHVKSDASEAGLVIVSGPPPASFSTGAAAGEMDPAEAEAEAEVKAAVGTKDPLYWYGALPNPRLRAAQSGFSNVLESLVAAASSKARLSVALQASSSAKSP</sequence>
<dbReference type="STRING" id="765915.A0A1Y2HCH9"/>
<dbReference type="GO" id="GO:0070072">
    <property type="term" value="P:vacuolar proton-transporting V-type ATPase complex assembly"/>
    <property type="evidence" value="ECO:0007669"/>
    <property type="project" value="InterPro"/>
</dbReference>
<organism evidence="2 3">
    <name type="scientific">Catenaria anguillulae PL171</name>
    <dbReference type="NCBI Taxonomy" id="765915"/>
    <lineage>
        <taxon>Eukaryota</taxon>
        <taxon>Fungi</taxon>
        <taxon>Fungi incertae sedis</taxon>
        <taxon>Blastocladiomycota</taxon>
        <taxon>Blastocladiomycetes</taxon>
        <taxon>Blastocladiales</taxon>
        <taxon>Catenariaceae</taxon>
        <taxon>Catenaria</taxon>
    </lineage>
</organism>
<dbReference type="InterPro" id="IPR040357">
    <property type="entry name" value="Vma22/CCDC115"/>
</dbReference>
<dbReference type="PANTHER" id="PTHR31996">
    <property type="entry name" value="COILED-COIL DOMAIN-CONTAINING PROTEIN 115"/>
    <property type="match status" value="1"/>
</dbReference>
<protein>
    <recommendedName>
        <fullName evidence="1">Vacuolar ATPase assembly protein VMA22</fullName>
    </recommendedName>
</protein>
<keyword evidence="3" id="KW-1185">Reference proteome</keyword>
<dbReference type="Proteomes" id="UP000193411">
    <property type="component" value="Unassembled WGS sequence"/>
</dbReference>
<accession>A0A1Y2HCH9</accession>
<comment type="caution">
    <text evidence="2">The sequence shown here is derived from an EMBL/GenBank/DDBJ whole genome shotgun (WGS) entry which is preliminary data.</text>
</comment>
<proteinExistence type="predicted"/>
<gene>
    <name evidence="2" type="ORF">BCR44DRAFT_66124</name>
</gene>
<name>A0A1Y2HCH9_9FUNG</name>
<evidence type="ECO:0000256" key="1">
    <source>
        <dbReference type="ARBA" id="ARBA00093634"/>
    </source>
</evidence>
<dbReference type="EMBL" id="MCFL01000048">
    <property type="protein sequence ID" value="ORZ32276.1"/>
    <property type="molecule type" value="Genomic_DNA"/>
</dbReference>
<reference evidence="2 3" key="1">
    <citation type="submission" date="2016-07" db="EMBL/GenBank/DDBJ databases">
        <title>Pervasive Adenine N6-methylation of Active Genes in Fungi.</title>
        <authorList>
            <consortium name="DOE Joint Genome Institute"/>
            <person name="Mondo S.J."/>
            <person name="Dannebaum R.O."/>
            <person name="Kuo R.C."/>
            <person name="Labutti K."/>
            <person name="Haridas S."/>
            <person name="Kuo A."/>
            <person name="Salamov A."/>
            <person name="Ahrendt S.R."/>
            <person name="Lipzen A."/>
            <person name="Sullivan W."/>
            <person name="Andreopoulos W.B."/>
            <person name="Clum A."/>
            <person name="Lindquist E."/>
            <person name="Daum C."/>
            <person name="Ramamoorthy G.K."/>
            <person name="Gryganskyi A."/>
            <person name="Culley D."/>
            <person name="Magnuson J.K."/>
            <person name="James T.Y."/>
            <person name="O'Malley M.A."/>
            <person name="Stajich J.E."/>
            <person name="Spatafora J.W."/>
            <person name="Visel A."/>
            <person name="Grigoriev I.V."/>
        </authorList>
    </citation>
    <scope>NUCLEOTIDE SEQUENCE [LARGE SCALE GENOMIC DNA]</scope>
    <source>
        <strain evidence="2 3">PL171</strain>
    </source>
</reference>
<dbReference type="PANTHER" id="PTHR31996:SF2">
    <property type="entry name" value="COILED-COIL DOMAIN-CONTAINING PROTEIN 115"/>
    <property type="match status" value="1"/>
</dbReference>
<dbReference type="OrthoDB" id="10587250at2759"/>
<dbReference type="AlphaFoldDB" id="A0A1Y2HCH9"/>
<evidence type="ECO:0000313" key="2">
    <source>
        <dbReference type="EMBL" id="ORZ32276.1"/>
    </source>
</evidence>